<dbReference type="PIRSF" id="PIRSF001563">
    <property type="entry name" value="Folylpolyglu_synth"/>
    <property type="match status" value="1"/>
</dbReference>
<keyword evidence="14" id="KW-0289">Folate biosynthesis</keyword>
<dbReference type="GO" id="GO:0046872">
    <property type="term" value="F:metal ion binding"/>
    <property type="evidence" value="ECO:0007669"/>
    <property type="project" value="UniProtKB-KW"/>
</dbReference>
<keyword evidence="13" id="KW-0460">Magnesium</keyword>
<dbReference type="Proteomes" id="UP000290253">
    <property type="component" value="Unassembled WGS sequence"/>
</dbReference>
<evidence type="ECO:0000313" key="26">
    <source>
        <dbReference type="Proteomes" id="UP000290253"/>
    </source>
</evidence>
<comment type="catalytic activity">
    <reaction evidence="20">
        <text>(6R)-5,10-methylenetetrahydrofolyl-(gamma-L-Glu)(n) + L-glutamate + ATP = (6R)-5,10-methylenetetrahydrofolyl-(gamma-L-Glu)(n+1) + ADP + phosphate + H(+)</text>
        <dbReference type="Rhea" id="RHEA:51912"/>
        <dbReference type="Rhea" id="RHEA-COMP:13257"/>
        <dbReference type="Rhea" id="RHEA-COMP:13258"/>
        <dbReference type="ChEBI" id="CHEBI:15378"/>
        <dbReference type="ChEBI" id="CHEBI:29985"/>
        <dbReference type="ChEBI" id="CHEBI:30616"/>
        <dbReference type="ChEBI" id="CHEBI:43474"/>
        <dbReference type="ChEBI" id="CHEBI:136572"/>
        <dbReference type="ChEBI" id="CHEBI:456216"/>
        <dbReference type="EC" id="6.3.2.17"/>
    </reaction>
</comment>
<evidence type="ECO:0000256" key="12">
    <source>
        <dbReference type="ARBA" id="ARBA00022840"/>
    </source>
</evidence>
<evidence type="ECO:0000256" key="17">
    <source>
        <dbReference type="ARBA" id="ARBA00032510"/>
    </source>
</evidence>
<comment type="catalytic activity">
    <reaction evidence="18">
        <text>(6S)-5,6,7,8-tetrahydrofolyl-(gamma-L-Glu)(n) + L-glutamate + ATP = (6S)-5,6,7,8-tetrahydrofolyl-(gamma-L-Glu)(n+1) + ADP + phosphate + H(+)</text>
        <dbReference type="Rhea" id="RHEA:10580"/>
        <dbReference type="Rhea" id="RHEA-COMP:14738"/>
        <dbReference type="Rhea" id="RHEA-COMP:14740"/>
        <dbReference type="ChEBI" id="CHEBI:15378"/>
        <dbReference type="ChEBI" id="CHEBI:29985"/>
        <dbReference type="ChEBI" id="CHEBI:30616"/>
        <dbReference type="ChEBI" id="CHEBI:43474"/>
        <dbReference type="ChEBI" id="CHEBI:141005"/>
        <dbReference type="ChEBI" id="CHEBI:456216"/>
        <dbReference type="EC" id="6.3.2.17"/>
    </reaction>
</comment>
<evidence type="ECO:0000259" key="23">
    <source>
        <dbReference type="Pfam" id="PF02875"/>
    </source>
</evidence>
<dbReference type="RefSeq" id="WP_129207624.1">
    <property type="nucleotide sequence ID" value="NZ_BMGU01000001.1"/>
</dbReference>
<comment type="caution">
    <text evidence="25">The sequence shown here is derived from an EMBL/GenBank/DDBJ whole genome shotgun (WGS) entry which is preliminary data.</text>
</comment>
<dbReference type="EC" id="6.3.2.12" evidence="6"/>
<evidence type="ECO:0000256" key="20">
    <source>
        <dbReference type="ARBA" id="ARBA00049035"/>
    </source>
</evidence>
<dbReference type="GO" id="GO:0004326">
    <property type="term" value="F:tetrahydrofolylpolyglutamate synthase activity"/>
    <property type="evidence" value="ECO:0007669"/>
    <property type="project" value="UniProtKB-EC"/>
</dbReference>
<dbReference type="NCBIfam" id="TIGR01499">
    <property type="entry name" value="folC"/>
    <property type="match status" value="1"/>
</dbReference>
<evidence type="ECO:0000256" key="1">
    <source>
        <dbReference type="ARBA" id="ARBA00001946"/>
    </source>
</evidence>
<evidence type="ECO:0000313" key="25">
    <source>
        <dbReference type="EMBL" id="RXS97845.1"/>
    </source>
</evidence>
<dbReference type="GO" id="GO:0008841">
    <property type="term" value="F:dihydrofolate synthase activity"/>
    <property type="evidence" value="ECO:0007669"/>
    <property type="project" value="UniProtKB-EC"/>
</dbReference>
<comment type="similarity">
    <text evidence="5 22">Belongs to the folylpolyglutamate synthase family.</text>
</comment>
<dbReference type="Gene3D" id="3.90.190.20">
    <property type="entry name" value="Mur ligase, C-terminal domain"/>
    <property type="match status" value="1"/>
</dbReference>
<evidence type="ECO:0000256" key="16">
    <source>
        <dbReference type="ARBA" id="ARBA00030592"/>
    </source>
</evidence>
<dbReference type="InterPro" id="IPR004101">
    <property type="entry name" value="Mur_ligase_C"/>
</dbReference>
<evidence type="ECO:0000259" key="24">
    <source>
        <dbReference type="Pfam" id="PF08245"/>
    </source>
</evidence>
<evidence type="ECO:0000256" key="3">
    <source>
        <dbReference type="ARBA" id="ARBA00004799"/>
    </source>
</evidence>
<evidence type="ECO:0000256" key="8">
    <source>
        <dbReference type="ARBA" id="ARBA00019357"/>
    </source>
</evidence>
<keyword evidence="9 22" id="KW-0436">Ligase</keyword>
<evidence type="ECO:0000256" key="22">
    <source>
        <dbReference type="PIRNR" id="PIRNR001563"/>
    </source>
</evidence>
<reference evidence="25 26" key="1">
    <citation type="journal article" date="2016" name="Int. J. Syst. Evol. Microbiol.">
        <title>Acidipila dinghuensis sp. nov., an acidobacterium isolated from forest soil.</title>
        <authorList>
            <person name="Jiang Y.W."/>
            <person name="Wang J."/>
            <person name="Chen M.H."/>
            <person name="Lv Y.Y."/>
            <person name="Qiu L.H."/>
        </authorList>
    </citation>
    <scope>NUCLEOTIDE SEQUENCE [LARGE SCALE GENOMIC DNA]</scope>
    <source>
        <strain evidence="25 26">DHOF10</strain>
    </source>
</reference>
<evidence type="ECO:0000256" key="11">
    <source>
        <dbReference type="ARBA" id="ARBA00022741"/>
    </source>
</evidence>
<keyword evidence="11 22" id="KW-0547">Nucleotide-binding</keyword>
<dbReference type="GO" id="GO:0005737">
    <property type="term" value="C:cytoplasm"/>
    <property type="evidence" value="ECO:0007669"/>
    <property type="project" value="TreeGrafter"/>
</dbReference>
<dbReference type="Pfam" id="PF08245">
    <property type="entry name" value="Mur_ligase_M"/>
    <property type="match status" value="1"/>
</dbReference>
<dbReference type="SUPFAM" id="SSF53623">
    <property type="entry name" value="MurD-like peptide ligases, catalytic domain"/>
    <property type="match status" value="1"/>
</dbReference>
<evidence type="ECO:0000256" key="19">
    <source>
        <dbReference type="ARBA" id="ARBA00047808"/>
    </source>
</evidence>
<dbReference type="PANTHER" id="PTHR11136:SF0">
    <property type="entry name" value="DIHYDROFOLATE SYNTHETASE-RELATED"/>
    <property type="match status" value="1"/>
</dbReference>
<dbReference type="EC" id="6.3.2.17" evidence="7"/>
<evidence type="ECO:0000256" key="14">
    <source>
        <dbReference type="ARBA" id="ARBA00022909"/>
    </source>
</evidence>
<dbReference type="Pfam" id="PF02875">
    <property type="entry name" value="Mur_ligase_C"/>
    <property type="match status" value="1"/>
</dbReference>
<protein>
    <recommendedName>
        <fullName evidence="8">Dihydrofolate synthase/folylpolyglutamate synthase</fullName>
        <ecNumber evidence="6">6.3.2.12</ecNumber>
        <ecNumber evidence="7">6.3.2.17</ecNumber>
    </recommendedName>
    <alternativeName>
        <fullName evidence="17">Folylpoly-gamma-glutamate synthetase-dihydrofolate synthetase</fullName>
    </alternativeName>
    <alternativeName>
        <fullName evidence="15">Folylpolyglutamate synthetase</fullName>
    </alternativeName>
    <alternativeName>
        <fullName evidence="16">Tetrahydrofolylpolyglutamate synthase</fullName>
    </alternativeName>
</protein>
<evidence type="ECO:0000256" key="4">
    <source>
        <dbReference type="ARBA" id="ARBA00005150"/>
    </source>
</evidence>
<evidence type="ECO:0000256" key="10">
    <source>
        <dbReference type="ARBA" id="ARBA00022723"/>
    </source>
</evidence>
<keyword evidence="12 22" id="KW-0067">ATP-binding</keyword>
<evidence type="ECO:0000256" key="2">
    <source>
        <dbReference type="ARBA" id="ARBA00002714"/>
    </source>
</evidence>
<evidence type="ECO:0000256" key="18">
    <source>
        <dbReference type="ARBA" id="ARBA00047493"/>
    </source>
</evidence>
<dbReference type="PROSITE" id="PS01012">
    <property type="entry name" value="FOLYLPOLYGLU_SYNT_2"/>
    <property type="match status" value="1"/>
</dbReference>
<accession>A0A4Q1SK64</accession>
<dbReference type="Gene3D" id="3.40.1190.10">
    <property type="entry name" value="Mur-like, catalytic domain"/>
    <property type="match status" value="1"/>
</dbReference>
<dbReference type="EMBL" id="SDMK01000001">
    <property type="protein sequence ID" value="RXS97845.1"/>
    <property type="molecule type" value="Genomic_DNA"/>
</dbReference>
<keyword evidence="26" id="KW-1185">Reference proteome</keyword>
<dbReference type="InterPro" id="IPR018109">
    <property type="entry name" value="Folylpolyglutamate_synth_CS"/>
</dbReference>
<dbReference type="InterPro" id="IPR036615">
    <property type="entry name" value="Mur_ligase_C_dom_sf"/>
</dbReference>
<comment type="catalytic activity">
    <reaction evidence="19">
        <text>10-formyltetrahydrofolyl-(gamma-L-Glu)(n) + L-glutamate + ATP = 10-formyltetrahydrofolyl-(gamma-L-Glu)(n+1) + ADP + phosphate + H(+)</text>
        <dbReference type="Rhea" id="RHEA:51904"/>
        <dbReference type="Rhea" id="RHEA-COMP:13088"/>
        <dbReference type="Rhea" id="RHEA-COMP:14300"/>
        <dbReference type="ChEBI" id="CHEBI:15378"/>
        <dbReference type="ChEBI" id="CHEBI:29985"/>
        <dbReference type="ChEBI" id="CHEBI:30616"/>
        <dbReference type="ChEBI" id="CHEBI:43474"/>
        <dbReference type="ChEBI" id="CHEBI:134413"/>
        <dbReference type="ChEBI" id="CHEBI:456216"/>
        <dbReference type="EC" id="6.3.2.17"/>
    </reaction>
</comment>
<organism evidence="25 26">
    <name type="scientific">Silvibacterium dinghuense</name>
    <dbReference type="NCBI Taxonomy" id="1560006"/>
    <lineage>
        <taxon>Bacteria</taxon>
        <taxon>Pseudomonadati</taxon>
        <taxon>Acidobacteriota</taxon>
        <taxon>Terriglobia</taxon>
        <taxon>Terriglobales</taxon>
        <taxon>Acidobacteriaceae</taxon>
        <taxon>Silvibacterium</taxon>
    </lineage>
</organism>
<comment type="cofactor">
    <cofactor evidence="1">
        <name>Mg(2+)</name>
        <dbReference type="ChEBI" id="CHEBI:18420"/>
    </cofactor>
</comment>
<dbReference type="InterPro" id="IPR001645">
    <property type="entry name" value="Folylpolyglutamate_synth"/>
</dbReference>
<dbReference type="GO" id="GO:0005524">
    <property type="term" value="F:ATP binding"/>
    <property type="evidence" value="ECO:0007669"/>
    <property type="project" value="UniProtKB-KW"/>
</dbReference>
<evidence type="ECO:0000256" key="21">
    <source>
        <dbReference type="ARBA" id="ARBA00049161"/>
    </source>
</evidence>
<evidence type="ECO:0000256" key="15">
    <source>
        <dbReference type="ARBA" id="ARBA00030048"/>
    </source>
</evidence>
<comment type="function">
    <text evidence="2">Functions in two distinct reactions of the de novo folate biosynthetic pathway. Catalyzes the addition of a glutamate residue to dihydropteroate (7,8-dihydropteroate or H2Pte) to form dihydrofolate (7,8-dihydrofolate monoglutamate or H2Pte-Glu). Also catalyzes successive additions of L-glutamate to tetrahydrofolate or 10-formyltetrahydrofolate or 5,10-methylenetetrahydrofolate, leading to folylpolyglutamate derivatives.</text>
</comment>
<comment type="pathway">
    <text evidence="4">Cofactor biosynthesis; tetrahydrofolylpolyglutamate biosynthesis.</text>
</comment>
<dbReference type="OrthoDB" id="9809356at2"/>
<evidence type="ECO:0000256" key="6">
    <source>
        <dbReference type="ARBA" id="ARBA00013023"/>
    </source>
</evidence>
<evidence type="ECO:0000256" key="5">
    <source>
        <dbReference type="ARBA" id="ARBA00008276"/>
    </source>
</evidence>
<dbReference type="PANTHER" id="PTHR11136">
    <property type="entry name" value="FOLYLPOLYGLUTAMATE SYNTHASE-RELATED"/>
    <property type="match status" value="1"/>
</dbReference>
<dbReference type="PROSITE" id="PS01011">
    <property type="entry name" value="FOLYLPOLYGLU_SYNT_1"/>
    <property type="match status" value="1"/>
</dbReference>
<comment type="catalytic activity">
    <reaction evidence="21">
        <text>7,8-dihydropteroate + L-glutamate + ATP = 7,8-dihydrofolate + ADP + phosphate + H(+)</text>
        <dbReference type="Rhea" id="RHEA:23584"/>
        <dbReference type="ChEBI" id="CHEBI:15378"/>
        <dbReference type="ChEBI" id="CHEBI:17839"/>
        <dbReference type="ChEBI" id="CHEBI:29985"/>
        <dbReference type="ChEBI" id="CHEBI:30616"/>
        <dbReference type="ChEBI" id="CHEBI:43474"/>
        <dbReference type="ChEBI" id="CHEBI:57451"/>
        <dbReference type="ChEBI" id="CHEBI:456216"/>
        <dbReference type="EC" id="6.3.2.12"/>
    </reaction>
</comment>
<feature type="domain" description="Mur ligase central" evidence="24">
    <location>
        <begin position="130"/>
        <end position="282"/>
    </location>
</feature>
<sequence>MSYAAAIEGLYALAGELHAPAPGQPRRKFELSQMRALAAALGNPQQAFPSVLVAGTNGKGSTSSTLASILAASGLRVGLYTSPHLTRVNERIQFLAPGHPPREIGDDAFARLYFQVDDMARRLVTAGSLPGHPSFFEAMTALAFLSFAEESVDIAVLEVGMGGRLDATNIVEPLVSVITDISLDHTEWLGLTITDIAREKAGILREHGVLVTLPQHPEANQAIGEIAVALHVEGINAADYIPSRATESNSYSIRVLGEAIEIASPLHGAHQQRNVALAITAATALRNRISDSYKLTPASIAAGIRNTRWPGRLEQIGRILFDVAHNPAGAWALRAALSHLDPEPRPLIAVFGCLRDKAIGEMTQILFPLFDRVILTEVPSPRTATLAELSTAMAATGTSFETAASPGEALERARALTGEAGLTVITGSVYLVGELRPMAQTLNTKPAR</sequence>
<name>A0A4Q1SK64_9BACT</name>
<dbReference type="SUPFAM" id="SSF53244">
    <property type="entry name" value="MurD-like peptide ligases, peptide-binding domain"/>
    <property type="match status" value="1"/>
</dbReference>
<dbReference type="FunFam" id="3.40.1190.10:FF:000011">
    <property type="entry name" value="Folylpolyglutamate synthase/dihydrofolate synthase"/>
    <property type="match status" value="1"/>
</dbReference>
<proteinExistence type="inferred from homology"/>
<dbReference type="InterPro" id="IPR013221">
    <property type="entry name" value="Mur_ligase_cen"/>
</dbReference>
<dbReference type="GO" id="GO:0046656">
    <property type="term" value="P:folic acid biosynthetic process"/>
    <property type="evidence" value="ECO:0007669"/>
    <property type="project" value="UniProtKB-KW"/>
</dbReference>
<dbReference type="InterPro" id="IPR036565">
    <property type="entry name" value="Mur-like_cat_sf"/>
</dbReference>
<feature type="domain" description="Mur ligase C-terminal" evidence="23">
    <location>
        <begin position="311"/>
        <end position="428"/>
    </location>
</feature>
<keyword evidence="10" id="KW-0479">Metal-binding</keyword>
<gene>
    <name evidence="25" type="ORF">ESZ00_08295</name>
</gene>
<comment type="pathway">
    <text evidence="3">Cofactor biosynthesis; tetrahydrofolate biosynthesis; 7,8-dihydrofolate from 2-amino-4-hydroxy-6-hydroxymethyl-7,8-dihydropteridine diphosphate and 4-aminobenzoate: step 2/2.</text>
</comment>
<evidence type="ECO:0000256" key="7">
    <source>
        <dbReference type="ARBA" id="ARBA00013025"/>
    </source>
</evidence>
<evidence type="ECO:0000256" key="13">
    <source>
        <dbReference type="ARBA" id="ARBA00022842"/>
    </source>
</evidence>
<dbReference type="AlphaFoldDB" id="A0A4Q1SK64"/>
<evidence type="ECO:0000256" key="9">
    <source>
        <dbReference type="ARBA" id="ARBA00022598"/>
    </source>
</evidence>